<dbReference type="InterPro" id="IPR011096">
    <property type="entry name" value="FTP_domain"/>
</dbReference>
<organism evidence="8 9">
    <name type="scientific">Amycolatopsis azurea DSM 43854</name>
    <dbReference type="NCBI Taxonomy" id="1238180"/>
    <lineage>
        <taxon>Bacteria</taxon>
        <taxon>Bacillati</taxon>
        <taxon>Actinomycetota</taxon>
        <taxon>Actinomycetes</taxon>
        <taxon>Pseudonocardiales</taxon>
        <taxon>Pseudonocardiaceae</taxon>
        <taxon>Amycolatopsis</taxon>
    </lineage>
</organism>
<evidence type="ECO:0000256" key="2">
    <source>
        <dbReference type="ARBA" id="ARBA00022723"/>
    </source>
</evidence>
<keyword evidence="1" id="KW-0645">Protease</keyword>
<evidence type="ECO:0000259" key="7">
    <source>
        <dbReference type="Pfam" id="PF07504"/>
    </source>
</evidence>
<evidence type="ECO:0000313" key="9">
    <source>
        <dbReference type="Proteomes" id="UP000014137"/>
    </source>
</evidence>
<reference evidence="8 9" key="1">
    <citation type="submission" date="2012-10" db="EMBL/GenBank/DDBJ databases">
        <title>Genome assembly of Amycolatopsis azurea DSM 43854.</title>
        <authorList>
            <person name="Khatri I."/>
            <person name="Kaur I."/>
            <person name="Subramanian S."/>
            <person name="Mayilraj S."/>
        </authorList>
    </citation>
    <scope>NUCLEOTIDE SEQUENCE [LARGE SCALE GENOMIC DNA]</scope>
    <source>
        <strain evidence="8 9">DSM 43854</strain>
    </source>
</reference>
<dbReference type="Gene3D" id="3.10.450.490">
    <property type="match status" value="1"/>
</dbReference>
<sequence>MLALITAPQAGAAPAPGAVHTTLDRSGKDVDVRDTARTGPHALAAQDRLSASRANSVAKARAELGNQAVLDFDELTGTPRVLARTDGFLTGPSAKSPRDIVLNYLREQEGLVGLSAGDTAKLNLRKDYVDVEGTHHLSFTQAVGGVPVFGNGLKAHVTKDGRLIQLDGSPVRGLPESLGAGALAAPAPDARQVAFLTPDGIRPAWYRLAEPGVDQMFQE</sequence>
<dbReference type="EMBL" id="ANMG01000042">
    <property type="protein sequence ID" value="EMD25596.1"/>
    <property type="molecule type" value="Genomic_DNA"/>
</dbReference>
<evidence type="ECO:0000256" key="3">
    <source>
        <dbReference type="ARBA" id="ARBA00022801"/>
    </source>
</evidence>
<keyword evidence="5" id="KW-0482">Metalloprotease</keyword>
<dbReference type="GO" id="GO:0046872">
    <property type="term" value="F:metal ion binding"/>
    <property type="evidence" value="ECO:0007669"/>
    <property type="project" value="UniProtKB-KW"/>
</dbReference>
<dbReference type="GO" id="GO:0006508">
    <property type="term" value="P:proteolysis"/>
    <property type="evidence" value="ECO:0007669"/>
    <property type="project" value="UniProtKB-KW"/>
</dbReference>
<keyword evidence="2" id="KW-0479">Metal-binding</keyword>
<dbReference type="AlphaFoldDB" id="M2QFT4"/>
<feature type="domain" description="FTP" evidence="7">
    <location>
        <begin position="121"/>
        <end position="169"/>
    </location>
</feature>
<dbReference type="PATRIC" id="fig|1238180.3.peg.4532"/>
<feature type="compositionally biased region" description="Low complexity" evidence="6">
    <location>
        <begin position="7"/>
        <end position="18"/>
    </location>
</feature>
<evidence type="ECO:0000313" key="8">
    <source>
        <dbReference type="EMBL" id="EMD25596.1"/>
    </source>
</evidence>
<dbReference type="Pfam" id="PF07504">
    <property type="entry name" value="FTP"/>
    <property type="match status" value="1"/>
</dbReference>
<comment type="caution">
    <text evidence="8">The sequence shown here is derived from an EMBL/GenBank/DDBJ whole genome shotgun (WGS) entry which is preliminary data.</text>
</comment>
<dbReference type="Proteomes" id="UP000014137">
    <property type="component" value="Unassembled WGS sequence"/>
</dbReference>
<evidence type="ECO:0000256" key="6">
    <source>
        <dbReference type="SAM" id="MobiDB-lite"/>
    </source>
</evidence>
<feature type="region of interest" description="Disordered" evidence="6">
    <location>
        <begin position="7"/>
        <end position="33"/>
    </location>
</feature>
<name>M2QFT4_9PSEU</name>
<feature type="compositionally biased region" description="Basic and acidic residues" evidence="6">
    <location>
        <begin position="22"/>
        <end position="33"/>
    </location>
</feature>
<dbReference type="GO" id="GO:0008237">
    <property type="term" value="F:metallopeptidase activity"/>
    <property type="evidence" value="ECO:0007669"/>
    <property type="project" value="UniProtKB-KW"/>
</dbReference>
<evidence type="ECO:0000256" key="1">
    <source>
        <dbReference type="ARBA" id="ARBA00022670"/>
    </source>
</evidence>
<evidence type="ECO:0000256" key="4">
    <source>
        <dbReference type="ARBA" id="ARBA00022833"/>
    </source>
</evidence>
<accession>M2QFT4</accession>
<gene>
    <name evidence="8" type="ORF">C791_4489</name>
</gene>
<keyword evidence="3" id="KW-0378">Hydrolase</keyword>
<evidence type="ECO:0000256" key="5">
    <source>
        <dbReference type="ARBA" id="ARBA00023049"/>
    </source>
</evidence>
<protein>
    <submittedName>
        <fullName evidence="8">Coagulation factor 5/8 type-like protein</fullName>
    </submittedName>
</protein>
<keyword evidence="4" id="KW-0862">Zinc</keyword>
<proteinExistence type="predicted"/>